<proteinExistence type="predicted"/>
<keyword evidence="4" id="KW-0479">Metal-binding</keyword>
<organism evidence="10 11">
    <name type="scientific">Candidatus Promineifilum breve</name>
    <dbReference type="NCBI Taxonomy" id="1806508"/>
    <lineage>
        <taxon>Bacteria</taxon>
        <taxon>Bacillati</taxon>
        <taxon>Chloroflexota</taxon>
        <taxon>Ardenticatenia</taxon>
        <taxon>Candidatus Promineifilales</taxon>
        <taxon>Candidatus Promineifilaceae</taxon>
        <taxon>Candidatus Promineifilum</taxon>
    </lineage>
</organism>
<dbReference type="SUPFAM" id="SSF56219">
    <property type="entry name" value="DNase I-like"/>
    <property type="match status" value="1"/>
</dbReference>
<dbReference type="PANTHER" id="PTHR15822">
    <property type="entry name" value="TRAF AND TNF RECEPTOR-ASSOCIATED PROTEIN"/>
    <property type="match status" value="1"/>
</dbReference>
<dbReference type="PANTHER" id="PTHR15822:SF4">
    <property type="entry name" value="TYROSYL-DNA PHOSPHODIESTERASE 2"/>
    <property type="match status" value="1"/>
</dbReference>
<accession>A0A160T0S7</accession>
<feature type="domain" description="Endonuclease/exonuclease/phosphatase" evidence="9">
    <location>
        <begin position="7"/>
        <end position="251"/>
    </location>
</feature>
<keyword evidence="8" id="KW-0234">DNA repair</keyword>
<evidence type="ECO:0000259" key="9">
    <source>
        <dbReference type="Pfam" id="PF03372"/>
    </source>
</evidence>
<comment type="cofactor">
    <cofactor evidence="2">
        <name>Mg(2+)</name>
        <dbReference type="ChEBI" id="CHEBI:18420"/>
    </cofactor>
</comment>
<dbReference type="KEGG" id="pbf:CFX0092_A0164"/>
<evidence type="ECO:0000256" key="2">
    <source>
        <dbReference type="ARBA" id="ARBA00001946"/>
    </source>
</evidence>
<dbReference type="InterPro" id="IPR005135">
    <property type="entry name" value="Endo/exonuclease/phosphatase"/>
</dbReference>
<dbReference type="PROSITE" id="PS00726">
    <property type="entry name" value="AP_NUCLEASE_F1_1"/>
    <property type="match status" value="1"/>
</dbReference>
<dbReference type="InterPro" id="IPR020847">
    <property type="entry name" value="AP_endonuclease_F1_BS"/>
</dbReference>
<dbReference type="InterPro" id="IPR036691">
    <property type="entry name" value="Endo/exonu/phosph_ase_sf"/>
</dbReference>
<keyword evidence="11" id="KW-1185">Reference proteome</keyword>
<sequence length="260" mass="28604">MFPFTAATFNLRGGAERWLARRHLLVGQIVDLQPDIIALQELKLSFGQGSWLARQANIRLTGDARHPYRLVTARNAELSHALSGVGIMTRLPIIYHDSLALGYSRQVAVRANVELPAGAADTRRQSLDFVSVQLCPGPAGREARVTQAMNLVGWINEKRRVPLQIICGDFNESPSGAAVTLMRQSYRSAYACVHQRDPIATFPTNFLQPQPVATACLDYVFVSPAVYRVTKASFFCDKPAAEDDTLFPSDHVGLLVGLEV</sequence>
<evidence type="ECO:0000313" key="11">
    <source>
        <dbReference type="Proteomes" id="UP000215027"/>
    </source>
</evidence>
<dbReference type="GO" id="GO:0003677">
    <property type="term" value="F:DNA binding"/>
    <property type="evidence" value="ECO:0007669"/>
    <property type="project" value="InterPro"/>
</dbReference>
<evidence type="ECO:0000256" key="8">
    <source>
        <dbReference type="ARBA" id="ARBA00023204"/>
    </source>
</evidence>
<keyword evidence="6" id="KW-0378">Hydrolase</keyword>
<dbReference type="Pfam" id="PF03372">
    <property type="entry name" value="Exo_endo_phos"/>
    <property type="match status" value="1"/>
</dbReference>
<dbReference type="OrthoDB" id="9812537at2"/>
<keyword evidence="5" id="KW-0227">DNA damage</keyword>
<evidence type="ECO:0000256" key="3">
    <source>
        <dbReference type="ARBA" id="ARBA00022722"/>
    </source>
</evidence>
<evidence type="ECO:0000313" key="10">
    <source>
        <dbReference type="EMBL" id="CUS02045.2"/>
    </source>
</evidence>
<keyword evidence="7" id="KW-0460">Magnesium</keyword>
<evidence type="ECO:0000256" key="6">
    <source>
        <dbReference type="ARBA" id="ARBA00022801"/>
    </source>
</evidence>
<dbReference type="GO" id="GO:0046872">
    <property type="term" value="F:metal ion binding"/>
    <property type="evidence" value="ECO:0007669"/>
    <property type="project" value="UniProtKB-KW"/>
</dbReference>
<gene>
    <name evidence="10" type="ORF">CFX0092_A0164</name>
</gene>
<reference evidence="10" key="1">
    <citation type="submission" date="2016-01" db="EMBL/GenBank/DDBJ databases">
        <authorList>
            <person name="Mcilroy J.S."/>
            <person name="Karst M S."/>
            <person name="Albertsen M."/>
        </authorList>
    </citation>
    <scope>NUCLEOTIDE SEQUENCE</scope>
    <source>
        <strain evidence="10">Cfx-K</strain>
    </source>
</reference>
<protein>
    <recommendedName>
        <fullName evidence="9">Endonuclease/exonuclease/phosphatase domain-containing protein</fullName>
    </recommendedName>
</protein>
<keyword evidence="3" id="KW-0540">Nuclease</keyword>
<evidence type="ECO:0000256" key="5">
    <source>
        <dbReference type="ARBA" id="ARBA00022763"/>
    </source>
</evidence>
<dbReference type="GO" id="GO:0006281">
    <property type="term" value="P:DNA repair"/>
    <property type="evidence" value="ECO:0007669"/>
    <property type="project" value="UniProtKB-KW"/>
</dbReference>
<evidence type="ECO:0000256" key="7">
    <source>
        <dbReference type="ARBA" id="ARBA00022842"/>
    </source>
</evidence>
<name>A0A160T0S7_9CHLR</name>
<evidence type="ECO:0000256" key="4">
    <source>
        <dbReference type="ARBA" id="ARBA00022723"/>
    </source>
</evidence>
<dbReference type="Proteomes" id="UP000215027">
    <property type="component" value="Chromosome I"/>
</dbReference>
<comment type="cofactor">
    <cofactor evidence="1">
        <name>Mn(2+)</name>
        <dbReference type="ChEBI" id="CHEBI:29035"/>
    </cofactor>
</comment>
<dbReference type="GO" id="GO:0004519">
    <property type="term" value="F:endonuclease activity"/>
    <property type="evidence" value="ECO:0007669"/>
    <property type="project" value="InterPro"/>
</dbReference>
<dbReference type="GO" id="GO:0016787">
    <property type="term" value="F:hydrolase activity"/>
    <property type="evidence" value="ECO:0007669"/>
    <property type="project" value="UniProtKB-KW"/>
</dbReference>
<dbReference type="InterPro" id="IPR051547">
    <property type="entry name" value="TDP2-like"/>
</dbReference>
<evidence type="ECO:0000256" key="1">
    <source>
        <dbReference type="ARBA" id="ARBA00001936"/>
    </source>
</evidence>
<dbReference type="EMBL" id="LN890655">
    <property type="protein sequence ID" value="CUS02045.2"/>
    <property type="molecule type" value="Genomic_DNA"/>
</dbReference>
<dbReference type="Gene3D" id="3.60.10.10">
    <property type="entry name" value="Endonuclease/exonuclease/phosphatase"/>
    <property type="match status" value="1"/>
</dbReference>
<dbReference type="RefSeq" id="WP_095041705.1">
    <property type="nucleotide sequence ID" value="NZ_LN890655.1"/>
</dbReference>
<dbReference type="AlphaFoldDB" id="A0A160T0S7"/>